<accession>A0ABU0SQT1</accession>
<comment type="caution">
    <text evidence="6">The sequence shown here is derived from an EMBL/GenBank/DDBJ whole genome shotgun (WGS) entry which is preliminary data.</text>
</comment>
<dbReference type="SUPFAM" id="SSF51905">
    <property type="entry name" value="FAD/NAD(P)-binding domain"/>
    <property type="match status" value="1"/>
</dbReference>
<comment type="cofactor">
    <cofactor evidence="1">
        <name>FAD</name>
        <dbReference type="ChEBI" id="CHEBI:57692"/>
    </cofactor>
</comment>
<evidence type="ECO:0000256" key="2">
    <source>
        <dbReference type="ARBA" id="ARBA00022630"/>
    </source>
</evidence>
<evidence type="ECO:0000313" key="7">
    <source>
        <dbReference type="Proteomes" id="UP001230328"/>
    </source>
</evidence>
<dbReference type="EMBL" id="JAUSZI010000002">
    <property type="protein sequence ID" value="MDQ1025918.1"/>
    <property type="molecule type" value="Genomic_DNA"/>
</dbReference>
<dbReference type="Proteomes" id="UP001230328">
    <property type="component" value="Unassembled WGS sequence"/>
</dbReference>
<evidence type="ECO:0000259" key="5">
    <source>
        <dbReference type="Pfam" id="PF01494"/>
    </source>
</evidence>
<name>A0ABU0SQT1_9ACTN</name>
<dbReference type="Gene3D" id="3.30.9.10">
    <property type="entry name" value="D-Amino Acid Oxidase, subunit A, domain 2"/>
    <property type="match status" value="1"/>
</dbReference>
<dbReference type="InterPro" id="IPR036188">
    <property type="entry name" value="FAD/NAD-bd_sf"/>
</dbReference>
<feature type="region of interest" description="Disordered" evidence="4">
    <location>
        <begin position="327"/>
        <end position="351"/>
    </location>
</feature>
<feature type="compositionally biased region" description="Low complexity" evidence="4">
    <location>
        <begin position="374"/>
        <end position="405"/>
    </location>
</feature>
<dbReference type="InterPro" id="IPR002938">
    <property type="entry name" value="FAD-bd"/>
</dbReference>
<dbReference type="Pfam" id="PF01494">
    <property type="entry name" value="FAD_binding_3"/>
    <property type="match status" value="1"/>
</dbReference>
<dbReference type="Gene3D" id="3.50.50.60">
    <property type="entry name" value="FAD/NAD(P)-binding domain"/>
    <property type="match status" value="1"/>
</dbReference>
<dbReference type="PRINTS" id="PR00420">
    <property type="entry name" value="RNGMNOXGNASE"/>
</dbReference>
<gene>
    <name evidence="6" type="ORF">QF035_003500</name>
</gene>
<dbReference type="SUPFAM" id="SSF103032">
    <property type="entry name" value="Hypothetical protein YwqG"/>
    <property type="match status" value="1"/>
</dbReference>
<feature type="compositionally biased region" description="Low complexity" evidence="4">
    <location>
        <begin position="335"/>
        <end position="345"/>
    </location>
</feature>
<feature type="domain" description="FAD-binding" evidence="5">
    <location>
        <begin position="7"/>
        <end position="323"/>
    </location>
</feature>
<dbReference type="Gene3D" id="2.30.320.10">
    <property type="entry name" value="YwqG-like"/>
    <property type="match status" value="1"/>
</dbReference>
<protein>
    <submittedName>
        <fullName evidence="6">2-polyprenyl-6-methoxyphenol hydroxylase-like FAD-dependent oxidoreductase</fullName>
    </submittedName>
</protein>
<dbReference type="Pfam" id="PF09234">
    <property type="entry name" value="DUF1963"/>
    <property type="match status" value="1"/>
</dbReference>
<feature type="region of interest" description="Disordered" evidence="4">
    <location>
        <begin position="365"/>
        <end position="453"/>
    </location>
</feature>
<keyword evidence="7" id="KW-1185">Reference proteome</keyword>
<evidence type="ECO:0000256" key="3">
    <source>
        <dbReference type="ARBA" id="ARBA00022827"/>
    </source>
</evidence>
<keyword evidence="2" id="KW-0285">Flavoprotein</keyword>
<feature type="region of interest" description="Disordered" evidence="4">
    <location>
        <begin position="476"/>
        <end position="498"/>
    </location>
</feature>
<evidence type="ECO:0000256" key="4">
    <source>
        <dbReference type="SAM" id="MobiDB-lite"/>
    </source>
</evidence>
<dbReference type="InterPro" id="IPR035948">
    <property type="entry name" value="YwqG-like_sf"/>
</dbReference>
<dbReference type="InterPro" id="IPR050641">
    <property type="entry name" value="RIFMO-like"/>
</dbReference>
<organism evidence="6 7">
    <name type="scientific">Streptomyces umbrinus</name>
    <dbReference type="NCBI Taxonomy" id="67370"/>
    <lineage>
        <taxon>Bacteria</taxon>
        <taxon>Bacillati</taxon>
        <taxon>Actinomycetota</taxon>
        <taxon>Actinomycetes</taxon>
        <taxon>Kitasatosporales</taxon>
        <taxon>Streptomycetaceae</taxon>
        <taxon>Streptomyces</taxon>
        <taxon>Streptomyces phaeochromogenes group</taxon>
    </lineage>
</organism>
<feature type="compositionally biased region" description="Polar residues" evidence="4">
    <location>
        <begin position="415"/>
        <end position="435"/>
    </location>
</feature>
<evidence type="ECO:0000313" key="6">
    <source>
        <dbReference type="EMBL" id="MDQ1025918.1"/>
    </source>
</evidence>
<dbReference type="PANTHER" id="PTHR43004:SF19">
    <property type="entry name" value="BINDING MONOOXYGENASE, PUTATIVE (JCVI)-RELATED"/>
    <property type="match status" value="1"/>
</dbReference>
<dbReference type="PANTHER" id="PTHR43004">
    <property type="entry name" value="TRK SYSTEM POTASSIUM UPTAKE PROTEIN"/>
    <property type="match status" value="1"/>
</dbReference>
<dbReference type="InterPro" id="IPR015315">
    <property type="entry name" value="DUF1963"/>
</dbReference>
<sequence length="771" mass="82410">MSVADAEVDVLIVGGGPVGLTACALLERWGVRVSLVEKHGELSPFPRSRLVNVRSMEIYRGLGLAGEIAAGAFGPEYGRIRFRDTLHERNFATAAMVGINAPIPESPVTGVVTSQDRLEPTLLAAAGARMRFGAELVGLTEEADGVVAVLVDHRSGEETRVRARHVLAADGAHSTVRQLLGIGTTGPGVLAAVTTVVFEADLDGWCADQPAGVYFTAHGSFLPLYPEGGWAWLGPTPEDAERTDWPGLVSRALGPDAGVRADVSRVQHWVMNAFVAERFRHGRILLAGDAAHAIPIVGGLGLNTGIADVHNLCWKLAAFSRGGPGQACWTRTRRSGSPSPTGPSSKRWPTASSCSKRRVCATSSCRPVERRRPGSTFPGPTVTSPSSVSCSASPTAPTPARTTSPPRSPAIACRTSGSHPTAPRSTPSVNGSPCSPRTPPPGSNKQPHQGCCASSAFPTSTQISVAWALREHCSSDPTDTSVPAGSTAHRATPLSITPSPRSVILHDRVGDNGGLSDRCCRLTVMNALDEYRAAARKRGVPEDLLDRALRLARPRLELRSAEGSDALVVGQYGGHPQLPPDVEWSGFPAFVASVDCAAVPVGELDVQLPEDGHLLFFANNSEPSYVPGPTQEGRVVYVPAGTAATERVPSDEDAPYTFEPYPLRGRLDRFMPDTNHDIADKETVRLIHPYLSDYWEETTNGELTLGGYASVIHHDPAPWPVTDDEAFVMLARADFTFVDTPLSCAASWLIRPRDLAERNFENVRLDFQSYM</sequence>
<proteinExistence type="predicted"/>
<evidence type="ECO:0000256" key="1">
    <source>
        <dbReference type="ARBA" id="ARBA00001974"/>
    </source>
</evidence>
<reference evidence="6 7" key="1">
    <citation type="submission" date="2023-07" db="EMBL/GenBank/DDBJ databases">
        <title>Comparative genomics of wheat-associated soil bacteria to identify genetic determinants of phenazine resistance.</title>
        <authorList>
            <person name="Mouncey N."/>
        </authorList>
    </citation>
    <scope>NUCLEOTIDE SEQUENCE [LARGE SCALE GENOMIC DNA]</scope>
    <source>
        <strain evidence="6 7">V2I4</strain>
    </source>
</reference>
<keyword evidence="3" id="KW-0274">FAD</keyword>